<dbReference type="Pfam" id="PF01131">
    <property type="entry name" value="Topoisom_bac"/>
    <property type="match status" value="1"/>
</dbReference>
<feature type="site" description="Interaction with DNA" evidence="8">
    <location>
        <position position="177"/>
    </location>
</feature>
<dbReference type="PROSITE" id="PS50880">
    <property type="entry name" value="TOPRIM"/>
    <property type="match status" value="1"/>
</dbReference>
<dbReference type="PANTHER" id="PTHR42785">
    <property type="entry name" value="DNA TOPOISOMERASE, TYPE IA, CORE"/>
    <property type="match status" value="1"/>
</dbReference>
<comment type="subunit">
    <text evidence="8">Monomer.</text>
</comment>
<evidence type="ECO:0000256" key="4">
    <source>
        <dbReference type="ARBA" id="ARBA00022842"/>
    </source>
</evidence>
<keyword evidence="4" id="KW-0460">Magnesium</keyword>
<feature type="site" description="Interaction with DNA" evidence="8">
    <location>
        <position position="42"/>
    </location>
</feature>
<dbReference type="PROSITE" id="PS00396">
    <property type="entry name" value="TOPO_IA_1"/>
    <property type="match status" value="1"/>
</dbReference>
<dbReference type="CDD" id="cd00186">
    <property type="entry name" value="TOP1Ac"/>
    <property type="match status" value="1"/>
</dbReference>
<protein>
    <recommendedName>
        <fullName evidence="8">DNA topoisomerase 1</fullName>
        <ecNumber evidence="8">5.6.2.1</ecNumber>
    </recommendedName>
    <alternativeName>
        <fullName evidence="8">DNA topoisomerase I</fullName>
    </alternativeName>
</protein>
<comment type="catalytic activity">
    <reaction evidence="1 8">
        <text>ATP-independent breakage of single-stranded DNA, followed by passage and rejoining.</text>
        <dbReference type="EC" id="5.6.2.1"/>
    </reaction>
</comment>
<evidence type="ECO:0000256" key="8">
    <source>
        <dbReference type="HAMAP-Rule" id="MF_00952"/>
    </source>
</evidence>
<dbReference type="Pfam" id="PF13368">
    <property type="entry name" value="Toprim_C_rpt"/>
    <property type="match status" value="4"/>
</dbReference>
<evidence type="ECO:0000313" key="12">
    <source>
        <dbReference type="EMBL" id="QPP07303.1"/>
    </source>
</evidence>
<evidence type="ECO:0000256" key="9">
    <source>
        <dbReference type="SAM" id="MobiDB-lite"/>
    </source>
</evidence>
<keyword evidence="5 8" id="KW-0799">Topoisomerase</keyword>
<dbReference type="InterPro" id="IPR034149">
    <property type="entry name" value="TOPRIM_TopoI"/>
</dbReference>
<dbReference type="SUPFAM" id="SSF56712">
    <property type="entry name" value="Prokaryotic type I DNA topoisomerase"/>
    <property type="match status" value="1"/>
</dbReference>
<dbReference type="GO" id="GO:0003917">
    <property type="term" value="F:DNA topoisomerase type I (single strand cut, ATP-independent) activity"/>
    <property type="evidence" value="ECO:0007669"/>
    <property type="project" value="UniProtKB-UniRule"/>
</dbReference>
<dbReference type="NCBIfam" id="TIGR01051">
    <property type="entry name" value="topA_bact"/>
    <property type="match status" value="1"/>
</dbReference>
<feature type="region of interest" description="Disordered" evidence="9">
    <location>
        <begin position="659"/>
        <end position="685"/>
    </location>
</feature>
<name>A0A7T1T6I4_9ACTN</name>
<dbReference type="InterPro" id="IPR003602">
    <property type="entry name" value="Topo_IA_DNA-bd_dom"/>
</dbReference>
<feature type="compositionally biased region" description="Low complexity" evidence="9">
    <location>
        <begin position="950"/>
        <end position="969"/>
    </location>
</feature>
<feature type="site" description="Interaction with DNA" evidence="8">
    <location>
        <position position="539"/>
    </location>
</feature>
<dbReference type="RefSeq" id="WP_197351093.1">
    <property type="nucleotide sequence ID" value="NZ_CP048882.1"/>
</dbReference>
<evidence type="ECO:0000313" key="13">
    <source>
        <dbReference type="Proteomes" id="UP000595046"/>
    </source>
</evidence>
<evidence type="ECO:0000256" key="2">
    <source>
        <dbReference type="ARBA" id="ARBA00009446"/>
    </source>
</evidence>
<feature type="region of interest" description="Disordered" evidence="9">
    <location>
        <begin position="826"/>
        <end position="969"/>
    </location>
</feature>
<evidence type="ECO:0000256" key="7">
    <source>
        <dbReference type="ARBA" id="ARBA00023235"/>
    </source>
</evidence>
<organism evidence="12 13">
    <name type="scientific">Streptomyces bathyalis</name>
    <dbReference type="NCBI Taxonomy" id="2710756"/>
    <lineage>
        <taxon>Bacteria</taxon>
        <taxon>Bacillati</taxon>
        <taxon>Actinomycetota</taxon>
        <taxon>Actinomycetes</taxon>
        <taxon>Kitasatosporales</taxon>
        <taxon>Streptomycetaceae</taxon>
        <taxon>Streptomyces</taxon>
    </lineage>
</organism>
<dbReference type="GO" id="GO:0006265">
    <property type="term" value="P:DNA topological change"/>
    <property type="evidence" value="ECO:0007669"/>
    <property type="project" value="UniProtKB-UniRule"/>
</dbReference>
<evidence type="ECO:0000256" key="6">
    <source>
        <dbReference type="ARBA" id="ARBA00023125"/>
    </source>
</evidence>
<feature type="compositionally biased region" description="Basic residues" evidence="9">
    <location>
        <begin position="894"/>
        <end position="911"/>
    </location>
</feature>
<dbReference type="Proteomes" id="UP000595046">
    <property type="component" value="Chromosome"/>
</dbReference>
<dbReference type="PROSITE" id="PS52039">
    <property type="entry name" value="TOPO_IA_2"/>
    <property type="match status" value="1"/>
</dbReference>
<dbReference type="InterPro" id="IPR023406">
    <property type="entry name" value="Topo_IA_AS"/>
</dbReference>
<dbReference type="InterPro" id="IPR006171">
    <property type="entry name" value="TOPRIM_dom"/>
</dbReference>
<dbReference type="KEGG" id="sbat:G4Z16_13925"/>
<feature type="site" description="Interaction with DNA" evidence="8">
    <location>
        <position position="161"/>
    </location>
</feature>
<dbReference type="InterPro" id="IPR000380">
    <property type="entry name" value="Topo_IA"/>
</dbReference>
<feature type="compositionally biased region" description="Low complexity" evidence="9">
    <location>
        <begin position="917"/>
        <end position="928"/>
    </location>
</feature>
<dbReference type="Gene3D" id="1.10.460.10">
    <property type="entry name" value="Topoisomerase I, domain 2"/>
    <property type="match status" value="1"/>
</dbReference>
<accession>A0A7T1T6I4</accession>
<dbReference type="Gene3D" id="3.40.50.140">
    <property type="match status" value="1"/>
</dbReference>
<feature type="compositionally biased region" description="Basic residues" evidence="9">
    <location>
        <begin position="929"/>
        <end position="949"/>
    </location>
</feature>
<dbReference type="Pfam" id="PF01751">
    <property type="entry name" value="Toprim"/>
    <property type="match status" value="1"/>
</dbReference>
<dbReference type="SMART" id="SM00436">
    <property type="entry name" value="TOP1Bc"/>
    <property type="match status" value="1"/>
</dbReference>
<dbReference type="InterPro" id="IPR003601">
    <property type="entry name" value="Topo_IA_2"/>
</dbReference>
<dbReference type="InterPro" id="IPR028612">
    <property type="entry name" value="Topoisom_1_IA"/>
</dbReference>
<gene>
    <name evidence="8 12" type="primary">topA</name>
    <name evidence="12" type="ORF">G4Z16_13925</name>
</gene>
<feature type="site" description="Interaction with DNA" evidence="8">
    <location>
        <position position="170"/>
    </location>
</feature>
<dbReference type="InterPro" id="IPR013824">
    <property type="entry name" value="Topo_IA_cen_sub1"/>
</dbReference>
<dbReference type="InterPro" id="IPR013825">
    <property type="entry name" value="Topo_IA_cen_sub2"/>
</dbReference>
<sequence>MSPTREPANGGRRLVIVESPAKAKTIKGYLGPGYVVEASVGHVRDLPNGAAEVPAKYKGESWARLGVNVNHDFEPLYVVNTDKKEQVKKLKQLLAESDELLLATDEDREGEAIAWHLREVLKPKVPVRRMVFHEITQDAIQDAVRNPRDLNQRLVDAQETRRILDRLYGYEVSPVLWKKVMPRLSAGRVQSVATRLVVERERERMAFRSAEYWDLTATFATGQGEARPGAGEPGTFGARLNSVDGRRVAQGRDFGADGQLKNPDQVLHLDEANARALASALAETRFSVRSVESKPYRRSPYAPFRTTTLQQEASRKLGFGAKLTMQVAQKLYENGFITYMRTDSTTLSETAVRAARAQVTQLYGSEYLPEKPRVYTGKVKNAQEAHEAIRPSGDRFRTPAETGLTGEQFRLYELIWKRTVASQMKDAVGQSVTVRVGGQASDGRDAEFTATGKIITFHGFLKAYVEGSDDPNAELDDRERRLPQVTEGDPLTAEELSVDGHATKPPARYTEATLVKELEEREIGRPSTYASIISTILDRRYVFKKGTALVPSFLSFAVVGLLEKHFGRLVDYDFTAKMEDDLDRIAAGSAASVPWLRRFYFGEESGADGAPGSAADSGNGDGDHLGGLKELVSDLGAIDAKGVSSFPVGEGITLRVGRYGPYVEGPPPSPDEPGQRADVPDDLPPDELTVELAKELLAKPSGDFELGTDPGTGRPIVARDGRYGPYVTEVLPEGTPKTGKNAVKPRTASLLKSMSLDTITLDDALKLLSLPRVVGTDPESGEDITAQNGRYGPYMKRGTDSRSLETEEQIFTITLDEALAIYAQPKQRGRAAAKPPLKELGTDPNSERPVVVKDGRFGPYVTDGETNATLRRDDDPETITPERGFELLADKRAKGPAKKATKKATKKKATAKKSAEKTTTAKSTAAKTTAKKTAAKKTATKKAAAKKAASKTAASGRSADSAGSGASEE</sequence>
<dbReference type="PANTHER" id="PTHR42785:SF1">
    <property type="entry name" value="DNA TOPOISOMERASE"/>
    <property type="match status" value="1"/>
</dbReference>
<reference evidence="13" key="1">
    <citation type="submission" date="2020-02" db="EMBL/GenBank/DDBJ databases">
        <title>Streptomyces sp. ASO4wet.</title>
        <authorList>
            <person name="Risdian C."/>
            <person name="Landwehr W."/>
            <person name="Schupp P."/>
            <person name="Wink J."/>
        </authorList>
    </citation>
    <scope>NUCLEOTIDE SEQUENCE [LARGE SCALE GENOMIC DNA]</scope>
    <source>
        <strain evidence="13">ASO4wet</strain>
    </source>
</reference>
<proteinExistence type="inferred from homology"/>
<dbReference type="PRINTS" id="PR00417">
    <property type="entry name" value="PRTPISMRASEI"/>
</dbReference>
<evidence type="ECO:0000259" key="11">
    <source>
        <dbReference type="PROSITE" id="PS52039"/>
    </source>
</evidence>
<evidence type="ECO:0000256" key="5">
    <source>
        <dbReference type="ARBA" id="ARBA00023029"/>
    </source>
</evidence>
<dbReference type="InterPro" id="IPR023405">
    <property type="entry name" value="Topo_IA_core_domain"/>
</dbReference>
<feature type="site" description="Interaction with DNA" evidence="8">
    <location>
        <position position="341"/>
    </location>
</feature>
<dbReference type="InterPro" id="IPR025589">
    <property type="entry name" value="Toprim_C_rpt"/>
</dbReference>
<dbReference type="InterPro" id="IPR013826">
    <property type="entry name" value="Topo_IA_cen_sub3"/>
</dbReference>
<comment type="function">
    <text evidence="8">Releases the supercoiling and torsional tension of DNA, which is introduced during the DNA replication and transcription, by transiently cleaving and rejoining one strand of the DNA duplex. Introduces a single-strand break via transesterification at a target site in duplex DNA. The scissile phosphodiester is attacked by the catalytic tyrosine of the enzyme, resulting in the formation of a DNA-(5'-phosphotyrosyl)-enzyme intermediate and the expulsion of a 3'-OH DNA strand. The free DNA strand then undergoes passage around the unbroken strand, thus removing DNA supercoils. Finally, in the religation step, the DNA 3'-OH attacks the covalent intermediate to expel the active-site tyrosine and restore the DNA phosphodiester backbone.</text>
</comment>
<feature type="domain" description="Topo IA-type catalytic" evidence="11">
    <location>
        <begin position="151"/>
        <end position="607"/>
    </location>
</feature>
<feature type="region of interest" description="Disordered" evidence="9">
    <location>
        <begin position="471"/>
        <end position="493"/>
    </location>
</feature>
<dbReference type="InterPro" id="IPR005733">
    <property type="entry name" value="TopoI_bac-type"/>
</dbReference>
<feature type="active site" description="O-(5'-phospho-DNA)-tyrosine intermediate" evidence="8">
    <location>
        <position position="339"/>
    </location>
</feature>
<dbReference type="HAMAP" id="MF_00952">
    <property type="entry name" value="Topoisom_1_prok"/>
    <property type="match status" value="1"/>
</dbReference>
<dbReference type="InterPro" id="IPR013497">
    <property type="entry name" value="Topo_IA_cen"/>
</dbReference>
<dbReference type="CDD" id="cd03363">
    <property type="entry name" value="TOPRIM_TopoIA_TopoI"/>
    <property type="match status" value="1"/>
</dbReference>
<feature type="compositionally biased region" description="Basic and acidic residues" evidence="9">
    <location>
        <begin position="883"/>
        <end position="893"/>
    </location>
</feature>
<keyword evidence="3" id="KW-0479">Metal-binding</keyword>
<keyword evidence="13" id="KW-1185">Reference proteome</keyword>
<evidence type="ECO:0000256" key="3">
    <source>
        <dbReference type="ARBA" id="ARBA00022723"/>
    </source>
</evidence>
<dbReference type="AlphaFoldDB" id="A0A7T1T6I4"/>
<feature type="domain" description="Toprim" evidence="10">
    <location>
        <begin position="12"/>
        <end position="136"/>
    </location>
</feature>
<dbReference type="Gene3D" id="1.10.290.10">
    <property type="entry name" value="Topoisomerase I, domain 4"/>
    <property type="match status" value="1"/>
</dbReference>
<feature type="region of interest" description="Disordered" evidence="9">
    <location>
        <begin position="778"/>
        <end position="802"/>
    </location>
</feature>
<feature type="site" description="Interaction with DNA" evidence="8">
    <location>
        <position position="165"/>
    </location>
</feature>
<dbReference type="EMBL" id="CP048882">
    <property type="protein sequence ID" value="QPP07303.1"/>
    <property type="molecule type" value="Genomic_DNA"/>
</dbReference>
<feature type="region of interest" description="Interaction with DNA" evidence="8">
    <location>
        <begin position="185"/>
        <end position="190"/>
    </location>
</feature>
<comment type="similarity">
    <text evidence="2 8">Belongs to the type IA topoisomerase family.</text>
</comment>
<dbReference type="GO" id="GO:0046872">
    <property type="term" value="F:metal ion binding"/>
    <property type="evidence" value="ECO:0007669"/>
    <property type="project" value="UniProtKB-KW"/>
</dbReference>
<feature type="site" description="Interaction with DNA" evidence="8">
    <location>
        <position position="162"/>
    </location>
</feature>
<feature type="region of interest" description="Disordered" evidence="9">
    <location>
        <begin position="700"/>
        <end position="720"/>
    </location>
</feature>
<keyword evidence="7 8" id="KW-0413">Isomerase</keyword>
<keyword evidence="6 8" id="KW-0238">DNA-binding</keyword>
<dbReference type="SMART" id="SM00493">
    <property type="entry name" value="TOPRIM"/>
    <property type="match status" value="1"/>
</dbReference>
<dbReference type="GO" id="GO:0003677">
    <property type="term" value="F:DNA binding"/>
    <property type="evidence" value="ECO:0007669"/>
    <property type="project" value="UniProtKB-KW"/>
</dbReference>
<evidence type="ECO:0000259" key="10">
    <source>
        <dbReference type="PROSITE" id="PS50880"/>
    </source>
</evidence>
<dbReference type="Gene3D" id="2.70.20.10">
    <property type="entry name" value="Topoisomerase I, domain 3"/>
    <property type="match status" value="1"/>
</dbReference>
<evidence type="ECO:0000256" key="1">
    <source>
        <dbReference type="ARBA" id="ARBA00000213"/>
    </source>
</evidence>
<dbReference type="EC" id="5.6.2.1" evidence="8"/>
<dbReference type="SMART" id="SM00437">
    <property type="entry name" value="TOP1Ac"/>
    <property type="match status" value="1"/>
</dbReference>